<protein>
    <recommendedName>
        <fullName evidence="3 6">Flagellar basal body rod protein FlgB</fullName>
    </recommendedName>
</protein>
<evidence type="ECO:0000256" key="2">
    <source>
        <dbReference type="ARBA" id="ARBA00009677"/>
    </source>
</evidence>
<comment type="subcellular location">
    <subcellularLocation>
        <location evidence="1 6">Bacterial flagellum basal body</location>
    </subcellularLocation>
</comment>
<comment type="caution">
    <text evidence="8">The sequence shown here is derived from an EMBL/GenBank/DDBJ whole genome shotgun (WGS) entry which is preliminary data.</text>
</comment>
<dbReference type="Proteomes" id="UP000285961">
    <property type="component" value="Unassembled WGS sequence"/>
</dbReference>
<dbReference type="PROSITE" id="PS00588">
    <property type="entry name" value="FLAGELLA_BB_ROD"/>
    <property type="match status" value="1"/>
</dbReference>
<keyword evidence="8" id="KW-0969">Cilium</keyword>
<dbReference type="Pfam" id="PF00460">
    <property type="entry name" value="Flg_bb_rod"/>
    <property type="match status" value="1"/>
</dbReference>
<evidence type="ECO:0000256" key="1">
    <source>
        <dbReference type="ARBA" id="ARBA00004117"/>
    </source>
</evidence>
<dbReference type="PANTHER" id="PTHR30435:SF12">
    <property type="entry name" value="FLAGELLAR BASAL BODY ROD PROTEIN FLGB"/>
    <property type="match status" value="1"/>
</dbReference>
<evidence type="ECO:0000256" key="5">
    <source>
        <dbReference type="ARBA" id="ARBA00024934"/>
    </source>
</evidence>
<evidence type="ECO:0000313" key="9">
    <source>
        <dbReference type="Proteomes" id="UP000285961"/>
    </source>
</evidence>
<dbReference type="EMBL" id="QZKI01000028">
    <property type="protein sequence ID" value="RJP73374.1"/>
    <property type="molecule type" value="Genomic_DNA"/>
</dbReference>
<proteinExistence type="inferred from homology"/>
<keyword evidence="8" id="KW-0966">Cell projection</keyword>
<dbReference type="InterPro" id="IPR006300">
    <property type="entry name" value="FlgB"/>
</dbReference>
<dbReference type="NCBIfam" id="TIGR01396">
    <property type="entry name" value="FlgB"/>
    <property type="match status" value="1"/>
</dbReference>
<dbReference type="AlphaFoldDB" id="A0A419F4F3"/>
<name>A0A419F4F3_9BACT</name>
<dbReference type="InterPro" id="IPR019776">
    <property type="entry name" value="Flagellar_basal_body_rod_CS"/>
</dbReference>
<keyword evidence="4 6" id="KW-0975">Bacterial flagellum</keyword>
<evidence type="ECO:0000256" key="4">
    <source>
        <dbReference type="ARBA" id="ARBA00023143"/>
    </source>
</evidence>
<comment type="subunit">
    <text evidence="6">The basal body constitutes a major portion of the flagellar organelle and consists of a number of rings mounted on a central rod.</text>
</comment>
<evidence type="ECO:0000256" key="3">
    <source>
        <dbReference type="ARBA" id="ARBA00014376"/>
    </source>
</evidence>
<reference evidence="8 9" key="1">
    <citation type="journal article" date="2017" name="ISME J.">
        <title>Energy and carbon metabolisms in a deep terrestrial subsurface fluid microbial community.</title>
        <authorList>
            <person name="Momper L."/>
            <person name="Jungbluth S.P."/>
            <person name="Lee M.D."/>
            <person name="Amend J.P."/>
        </authorList>
    </citation>
    <scope>NUCLEOTIDE SEQUENCE [LARGE SCALE GENOMIC DNA]</scope>
    <source>
        <strain evidence="8">SURF_17</strain>
    </source>
</reference>
<comment type="similarity">
    <text evidence="2 6">Belongs to the flagella basal body rod proteins family.</text>
</comment>
<dbReference type="PIRSF" id="PIRSF002889">
    <property type="entry name" value="Rod_FlgB"/>
    <property type="match status" value="1"/>
</dbReference>
<dbReference type="PANTHER" id="PTHR30435">
    <property type="entry name" value="FLAGELLAR PROTEIN"/>
    <property type="match status" value="1"/>
</dbReference>
<evidence type="ECO:0000313" key="8">
    <source>
        <dbReference type="EMBL" id="RJP73374.1"/>
    </source>
</evidence>
<organism evidence="8 9">
    <name type="scientific">Candidatus Abyssobacteria bacterium SURF_17</name>
    <dbReference type="NCBI Taxonomy" id="2093361"/>
    <lineage>
        <taxon>Bacteria</taxon>
        <taxon>Pseudomonadati</taxon>
        <taxon>Candidatus Hydrogenedentota</taxon>
        <taxon>Candidatus Abyssobacteria</taxon>
    </lineage>
</organism>
<dbReference type="GO" id="GO:0071978">
    <property type="term" value="P:bacterial-type flagellum-dependent swarming motility"/>
    <property type="evidence" value="ECO:0007669"/>
    <property type="project" value="TreeGrafter"/>
</dbReference>
<dbReference type="GO" id="GO:0030694">
    <property type="term" value="C:bacterial-type flagellum basal body, rod"/>
    <property type="evidence" value="ECO:0007669"/>
    <property type="project" value="InterPro"/>
</dbReference>
<evidence type="ECO:0000256" key="6">
    <source>
        <dbReference type="PIRNR" id="PIRNR002889"/>
    </source>
</evidence>
<accession>A0A419F4F3</accession>
<keyword evidence="8" id="KW-0282">Flagellum</keyword>
<comment type="function">
    <text evidence="5 6">Structural component of flagellum, the bacterial motility apparatus. Part of the rod structure of flagellar basal body.</text>
</comment>
<dbReference type="InterPro" id="IPR001444">
    <property type="entry name" value="Flag_bb_rod_N"/>
</dbReference>
<feature type="domain" description="Flagellar basal body rod protein N-terminal" evidence="7">
    <location>
        <begin position="29"/>
        <end position="48"/>
    </location>
</feature>
<evidence type="ECO:0000259" key="7">
    <source>
        <dbReference type="Pfam" id="PF00460"/>
    </source>
</evidence>
<gene>
    <name evidence="8" type="primary">flgB</name>
    <name evidence="8" type="ORF">C4532_04520</name>
</gene>
<sequence length="142" mass="15727">MQRTGAAIVTEIGRYDTTTVLERALPVLEASQRILANNIANANTPGFRPSHVSFRESLRSALEGVSSGVPLIATHPRHISPGYAAPSIVFERDTFEPGRNDMSTFDVDREMVALTKNSGRFEVLSGILTKRYQQLREVLRIT</sequence>